<protein>
    <submittedName>
        <fullName evidence="2">Uncharacterized protein</fullName>
    </submittedName>
</protein>
<evidence type="ECO:0000313" key="2">
    <source>
        <dbReference type="EMBL" id="PKY54891.1"/>
    </source>
</evidence>
<feature type="compositionally biased region" description="Basic and acidic residues" evidence="1">
    <location>
        <begin position="250"/>
        <end position="266"/>
    </location>
</feature>
<evidence type="ECO:0000256" key="1">
    <source>
        <dbReference type="SAM" id="MobiDB-lite"/>
    </source>
</evidence>
<dbReference type="AlphaFoldDB" id="A0A2I1H7N7"/>
<evidence type="ECO:0000313" key="3">
    <source>
        <dbReference type="Proteomes" id="UP000234323"/>
    </source>
</evidence>
<keyword evidence="3" id="KW-1185">Reference proteome</keyword>
<accession>A0A2I1H7N7</accession>
<reference evidence="2 3" key="1">
    <citation type="submission" date="2015-10" db="EMBL/GenBank/DDBJ databases">
        <title>Genome analyses suggest a sexual origin of heterokaryosis in a supposedly ancient asexual fungus.</title>
        <authorList>
            <person name="Ropars J."/>
            <person name="Sedzielewska K."/>
            <person name="Noel J."/>
            <person name="Charron P."/>
            <person name="Farinelli L."/>
            <person name="Marton T."/>
            <person name="Kruger M."/>
            <person name="Pelin A."/>
            <person name="Brachmann A."/>
            <person name="Corradi N."/>
        </authorList>
    </citation>
    <scope>NUCLEOTIDE SEQUENCE [LARGE SCALE GENOMIC DNA]</scope>
    <source>
        <strain evidence="2 3">A4</strain>
    </source>
</reference>
<gene>
    <name evidence="2" type="ORF">RhiirA4_427098</name>
</gene>
<comment type="caution">
    <text evidence="2">The sequence shown here is derived from an EMBL/GenBank/DDBJ whole genome shotgun (WGS) entry which is preliminary data.</text>
</comment>
<dbReference type="EMBL" id="LLXI01001713">
    <property type="protein sequence ID" value="PKY54891.1"/>
    <property type="molecule type" value="Genomic_DNA"/>
</dbReference>
<organism evidence="2 3">
    <name type="scientific">Rhizophagus irregularis</name>
    <dbReference type="NCBI Taxonomy" id="588596"/>
    <lineage>
        <taxon>Eukaryota</taxon>
        <taxon>Fungi</taxon>
        <taxon>Fungi incertae sedis</taxon>
        <taxon>Mucoromycota</taxon>
        <taxon>Glomeromycotina</taxon>
        <taxon>Glomeromycetes</taxon>
        <taxon>Glomerales</taxon>
        <taxon>Glomeraceae</taxon>
        <taxon>Rhizophagus</taxon>
    </lineage>
</organism>
<dbReference type="VEuPathDB" id="FungiDB:RhiirA1_402429"/>
<feature type="compositionally biased region" description="Basic and acidic residues" evidence="1">
    <location>
        <begin position="288"/>
        <end position="303"/>
    </location>
</feature>
<proteinExistence type="predicted"/>
<feature type="region of interest" description="Disordered" evidence="1">
    <location>
        <begin position="249"/>
        <end position="303"/>
    </location>
</feature>
<sequence>MGNNKKKNKTTVKKQSSYIPTQEFVDKFTTDLIILMRSMLTGLEYHPKDFTEKVLKLAVPGGDLVKPSSLSDKSPHGPLTSEVFYGIISVARAKARQQFSQVRTIMIYDIPTAWSHDLILNKLKSWGKVLEISFKPQHKYQSVWTKMILRPVIDTDFVMRTWWQKLEEDMVDRKERERFQGKIQLPSDASEENFKNYSKGQNFGDFVIKKLKAKSWSTILDKGNKIVIVYFESQKDLHNAMDVPQLWKLTESHSPHNKRPKSDKDKKKNLKSLKGKKAEPKGSTSSNKSREKSKNHNKMNDDTRSLLKLILNLLS</sequence>
<name>A0A2I1H7N7_9GLOM</name>
<dbReference type="Proteomes" id="UP000234323">
    <property type="component" value="Unassembled WGS sequence"/>
</dbReference>